<dbReference type="Proteomes" id="UP000182135">
    <property type="component" value="Unassembled WGS sequence"/>
</dbReference>
<accession>A0A1I2K9U2</accession>
<keyword evidence="4" id="KW-1185">Reference proteome</keyword>
<dbReference type="GO" id="GO:0004175">
    <property type="term" value="F:endopeptidase activity"/>
    <property type="evidence" value="ECO:0007669"/>
    <property type="project" value="UniProtKB-ARBA"/>
</dbReference>
<feature type="domain" description="CAAX prenyl protease 2/Lysostaphin resistance protein A-like" evidence="2">
    <location>
        <begin position="57"/>
        <end position="154"/>
    </location>
</feature>
<protein>
    <recommendedName>
        <fullName evidence="2">CAAX prenyl protease 2/Lysostaphin resistance protein A-like domain-containing protein</fullName>
    </recommendedName>
</protein>
<feature type="transmembrane region" description="Helical" evidence="1">
    <location>
        <begin position="140"/>
        <end position="162"/>
    </location>
</feature>
<dbReference type="InterPro" id="IPR003675">
    <property type="entry name" value="Rce1/LyrA-like_dom"/>
</dbReference>
<dbReference type="AlphaFoldDB" id="A0A1I2K9U2"/>
<sequence length="168" mass="19281">MKFLNKVDTFLRNLSTFKFIVTITLSMFLCSYILGLLIDIFNIKIAETNPSISQAPLIIEFLAISIIAPLLETFLFQYGAIKILRKINILKNNNLIIILISALIFGLQHCYSLSYVIHTTILGMFLSYAFVVYETKKVSPFWVVCIIHSLRNFISFSIINILKIYNLC</sequence>
<evidence type="ECO:0000256" key="1">
    <source>
        <dbReference type="SAM" id="Phobius"/>
    </source>
</evidence>
<reference evidence="3 4" key="1">
    <citation type="submission" date="2016-10" db="EMBL/GenBank/DDBJ databases">
        <authorList>
            <person name="de Groot N.N."/>
        </authorList>
    </citation>
    <scope>NUCLEOTIDE SEQUENCE [LARGE SCALE GENOMIC DNA]</scope>
    <source>
        <strain evidence="3 4">NLAE-zl-G419</strain>
    </source>
</reference>
<name>A0A1I2K9U2_9CLOT</name>
<dbReference type="RefSeq" id="WP_074844615.1">
    <property type="nucleotide sequence ID" value="NZ_CP076620.1"/>
</dbReference>
<feature type="transmembrane region" description="Helical" evidence="1">
    <location>
        <begin position="61"/>
        <end position="81"/>
    </location>
</feature>
<evidence type="ECO:0000313" key="3">
    <source>
        <dbReference type="EMBL" id="SFF61706.1"/>
    </source>
</evidence>
<dbReference type="GO" id="GO:0080120">
    <property type="term" value="P:CAAX-box protein maturation"/>
    <property type="evidence" value="ECO:0007669"/>
    <property type="project" value="UniProtKB-ARBA"/>
</dbReference>
<organism evidence="3 4">
    <name type="scientific">Clostridium cadaveris</name>
    <dbReference type="NCBI Taxonomy" id="1529"/>
    <lineage>
        <taxon>Bacteria</taxon>
        <taxon>Bacillati</taxon>
        <taxon>Bacillota</taxon>
        <taxon>Clostridia</taxon>
        <taxon>Eubacteriales</taxon>
        <taxon>Clostridiaceae</taxon>
        <taxon>Clostridium</taxon>
    </lineage>
</organism>
<feature type="transmembrane region" description="Helical" evidence="1">
    <location>
        <begin position="93"/>
        <end position="109"/>
    </location>
</feature>
<gene>
    <name evidence="3" type="ORF">SAMN04487885_104116</name>
</gene>
<proteinExistence type="predicted"/>
<keyword evidence="1" id="KW-1133">Transmembrane helix</keyword>
<keyword evidence="1" id="KW-0472">Membrane</keyword>
<dbReference type="OrthoDB" id="1954372at2"/>
<keyword evidence="1" id="KW-0812">Transmembrane</keyword>
<evidence type="ECO:0000259" key="2">
    <source>
        <dbReference type="Pfam" id="PF02517"/>
    </source>
</evidence>
<dbReference type="GeneID" id="90543806"/>
<evidence type="ECO:0000313" key="4">
    <source>
        <dbReference type="Proteomes" id="UP000182135"/>
    </source>
</evidence>
<dbReference type="EMBL" id="FOOE01000004">
    <property type="protein sequence ID" value="SFF61706.1"/>
    <property type="molecule type" value="Genomic_DNA"/>
</dbReference>
<feature type="transmembrane region" description="Helical" evidence="1">
    <location>
        <begin position="20"/>
        <end position="41"/>
    </location>
</feature>
<feature type="transmembrane region" description="Helical" evidence="1">
    <location>
        <begin position="115"/>
        <end position="133"/>
    </location>
</feature>
<dbReference type="Pfam" id="PF02517">
    <property type="entry name" value="Rce1-like"/>
    <property type="match status" value="1"/>
</dbReference>